<dbReference type="PANTHER" id="PTHR31082">
    <property type="entry name" value="PHEROMONE-REGULATED MEMBRANE PROTEIN 10"/>
    <property type="match status" value="1"/>
</dbReference>
<dbReference type="Proteomes" id="UP001320420">
    <property type="component" value="Unassembled WGS sequence"/>
</dbReference>
<evidence type="ECO:0000313" key="6">
    <source>
        <dbReference type="Proteomes" id="UP001320420"/>
    </source>
</evidence>
<organism evidence="5 6">
    <name type="scientific">Diatrype stigma</name>
    <dbReference type="NCBI Taxonomy" id="117547"/>
    <lineage>
        <taxon>Eukaryota</taxon>
        <taxon>Fungi</taxon>
        <taxon>Dikarya</taxon>
        <taxon>Ascomycota</taxon>
        <taxon>Pezizomycotina</taxon>
        <taxon>Sordariomycetes</taxon>
        <taxon>Xylariomycetidae</taxon>
        <taxon>Xylariales</taxon>
        <taxon>Diatrypaceae</taxon>
        <taxon>Diatrype</taxon>
    </lineage>
</organism>
<keyword evidence="3" id="KW-0472">Membrane</keyword>
<evidence type="ECO:0000256" key="1">
    <source>
        <dbReference type="ARBA" id="ARBA00034125"/>
    </source>
</evidence>
<protein>
    <recommendedName>
        <fullName evidence="4">Threonine/serine exporter-like N-terminal domain-containing protein</fullName>
    </recommendedName>
</protein>
<dbReference type="AlphaFoldDB" id="A0AAN9YVN3"/>
<keyword evidence="3" id="KW-0812">Transmembrane</keyword>
<accession>A0AAN9YVN3</accession>
<keyword evidence="3" id="KW-1133">Transmembrane helix</keyword>
<evidence type="ECO:0000256" key="3">
    <source>
        <dbReference type="SAM" id="Phobius"/>
    </source>
</evidence>
<dbReference type="EMBL" id="JAKJXP020000007">
    <property type="protein sequence ID" value="KAK7756347.1"/>
    <property type="molecule type" value="Genomic_DNA"/>
</dbReference>
<evidence type="ECO:0000259" key="4">
    <source>
        <dbReference type="Pfam" id="PF06738"/>
    </source>
</evidence>
<sequence>MDSTTDTGQSSQQSSKEQLNTELNTAAAAPSGDPPQSPVLQNVNQGGKKEKGRVRFNSTAGSEPRDTTVGTAGSSAEHANQPTVAALPVPVPRPRPSVLRGNSYNSVMSVMSDVSEADDPNSEKARQAYAAQERAQHVAASLLGSYSAPGSRRNSIDSDAETISSGGGYFPQSQSSSIPLTDFSMGIAEHPQDDHDGEAKPTYEEQRALKKVAYDLVRTHTQRGRHPNLQVPLMQPGDPGSVTRPSTPMEEKGFAEHYIPPPDHYRGGVLSHLLKLYKPSESNSGTPADRRNRDISSFSTPISSGTATPTRRKWYDQNKSQDTLANLVEASARLGALSGTSGVRSSVVSTPQETETPPEKAPRPKRPRHKRTTSGKLMNFGRTRMEDEIRITVHIAETLSRQKYIIKLCRALMLYGAPTHRLEEYLQMTARMLEIDGQFLYLPGCMIISFDDRSTHTAEVKIVRTAQGLELGKLKDVHEIYKEVLHDVLGVDEAMDKLSKVIDSKDKYNKWLRVLGFGIASATVAPFGFEGRLIDMPMCFLLGCMVGYLQLIAAPASPIYNNVFEVGATITTSFVARGLGSIGGDNPIFCFSAMAQSSIALILPGWLVSKWKQMPVQIIIAFVGYVVNFFTNKRISAVPQLANTLGALAVGVLANLYSRVRHGVAAAALLPAIFVQVPSGLAATGSLLSGLEAANKVSNSTRVINGTSTVTVDPNGSLDAMVFSVAGTMIQIAIGITVGLFLSALIIYPLGKRRSGLFTL</sequence>
<gene>
    <name evidence="5" type="ORF">SLS62_001573</name>
</gene>
<feature type="region of interest" description="Disordered" evidence="2">
    <location>
        <begin position="339"/>
        <end position="375"/>
    </location>
</feature>
<dbReference type="PANTHER" id="PTHR31082:SF4">
    <property type="entry name" value="PHEROMONE-REGULATED MEMBRANE PROTEIN 10"/>
    <property type="match status" value="1"/>
</dbReference>
<keyword evidence="6" id="KW-1185">Reference proteome</keyword>
<dbReference type="InterPro" id="IPR010619">
    <property type="entry name" value="ThrE-like_N"/>
</dbReference>
<name>A0AAN9YVN3_9PEZI</name>
<feature type="region of interest" description="Disordered" evidence="2">
    <location>
        <begin position="145"/>
        <end position="179"/>
    </location>
</feature>
<feature type="compositionally biased region" description="Low complexity" evidence="2">
    <location>
        <begin position="1"/>
        <end position="15"/>
    </location>
</feature>
<proteinExistence type="inferred from homology"/>
<comment type="caution">
    <text evidence="5">The sequence shown here is derived from an EMBL/GenBank/DDBJ whole genome shotgun (WGS) entry which is preliminary data.</text>
</comment>
<feature type="region of interest" description="Disordered" evidence="2">
    <location>
        <begin position="279"/>
        <end position="316"/>
    </location>
</feature>
<feature type="compositionally biased region" description="Basic residues" evidence="2">
    <location>
        <begin position="363"/>
        <end position="373"/>
    </location>
</feature>
<feature type="transmembrane region" description="Helical" evidence="3">
    <location>
        <begin position="664"/>
        <end position="688"/>
    </location>
</feature>
<feature type="compositionally biased region" description="Polar residues" evidence="2">
    <location>
        <begin position="295"/>
        <end position="309"/>
    </location>
</feature>
<feature type="compositionally biased region" description="Low complexity" evidence="2">
    <location>
        <begin position="339"/>
        <end position="355"/>
    </location>
</feature>
<dbReference type="InterPro" id="IPR051361">
    <property type="entry name" value="ThrE/Ser_Exporter"/>
</dbReference>
<feature type="domain" description="Threonine/serine exporter-like N-terminal" evidence="4">
    <location>
        <begin position="404"/>
        <end position="607"/>
    </location>
</feature>
<evidence type="ECO:0000256" key="2">
    <source>
        <dbReference type="SAM" id="MobiDB-lite"/>
    </source>
</evidence>
<feature type="transmembrane region" description="Helical" evidence="3">
    <location>
        <begin position="721"/>
        <end position="748"/>
    </location>
</feature>
<comment type="similarity">
    <text evidence="1">Belongs to the ThrE exporter (TC 2.A.79) family.</text>
</comment>
<reference evidence="5 6" key="1">
    <citation type="submission" date="2024-02" db="EMBL/GenBank/DDBJ databases">
        <title>De novo assembly and annotation of 12 fungi associated with fruit tree decline syndrome in Ontario, Canada.</title>
        <authorList>
            <person name="Sulman M."/>
            <person name="Ellouze W."/>
            <person name="Ilyukhin E."/>
        </authorList>
    </citation>
    <scope>NUCLEOTIDE SEQUENCE [LARGE SCALE GENOMIC DNA]</scope>
    <source>
        <strain evidence="5 6">M11/M66-122</strain>
    </source>
</reference>
<feature type="transmembrane region" description="Helical" evidence="3">
    <location>
        <begin position="637"/>
        <end position="657"/>
    </location>
</feature>
<feature type="region of interest" description="Disordered" evidence="2">
    <location>
        <begin position="1"/>
        <end position="102"/>
    </location>
</feature>
<dbReference type="GO" id="GO:0022857">
    <property type="term" value="F:transmembrane transporter activity"/>
    <property type="evidence" value="ECO:0007669"/>
    <property type="project" value="InterPro"/>
</dbReference>
<feature type="region of interest" description="Disordered" evidence="2">
    <location>
        <begin position="227"/>
        <end position="248"/>
    </location>
</feature>
<dbReference type="Pfam" id="PF06738">
    <property type="entry name" value="ThrE"/>
    <property type="match status" value="1"/>
</dbReference>
<feature type="compositionally biased region" description="Polar residues" evidence="2">
    <location>
        <begin position="68"/>
        <end position="83"/>
    </location>
</feature>
<evidence type="ECO:0000313" key="5">
    <source>
        <dbReference type="EMBL" id="KAK7756347.1"/>
    </source>
</evidence>